<dbReference type="EMBL" id="GEZM01091133">
    <property type="protein sequence ID" value="JAV57083.1"/>
    <property type="molecule type" value="Transcribed_RNA"/>
</dbReference>
<feature type="transmembrane region" description="Helical" evidence="1">
    <location>
        <begin position="124"/>
        <end position="145"/>
    </location>
</feature>
<reference evidence="2" key="1">
    <citation type="journal article" date="2016" name="Sci. Rep.">
        <title>Molecular characterization of firefly nuptial gifts: a multi-omics approach sheds light on postcopulatory sexual selection.</title>
        <authorList>
            <person name="Al-Wathiqui N."/>
            <person name="Fallon T.R."/>
            <person name="South A."/>
            <person name="Weng J.K."/>
            <person name="Lewis S.M."/>
        </authorList>
    </citation>
    <scope>NUCLEOTIDE SEQUENCE</scope>
</reference>
<feature type="transmembrane region" description="Helical" evidence="1">
    <location>
        <begin position="79"/>
        <end position="104"/>
    </location>
</feature>
<name>A0A1Y1K6R3_PHOPY</name>
<feature type="transmembrane region" description="Helical" evidence="1">
    <location>
        <begin position="176"/>
        <end position="200"/>
    </location>
</feature>
<feature type="transmembrane region" description="Helical" evidence="1">
    <location>
        <begin position="12"/>
        <end position="30"/>
    </location>
</feature>
<keyword evidence="1" id="KW-0812">Transmembrane</keyword>
<evidence type="ECO:0000313" key="2">
    <source>
        <dbReference type="EMBL" id="JAV57083.1"/>
    </source>
</evidence>
<sequence length="781" mass="89022">MMLQYSNEQLATIIGVPIVTILLIWTVAIFHKNRKKWSSYDIAIVAVLVQSILRNLAILAYTALIIVKNSSIPADYCKAVVWIFNSIHTFQASSLTTLAVIALFTVRLYRKQQSLQMYLTATHVIYHLFCLTTLCACVGVASILAQEDKKNISFNLQPSVSDVACKFMPFDLDVKFNIFIIVLHIFLAMVSLTAFIFICFNHLKMRHQGFDYLKKSTSDLSELSLSLTASVNENLTKNYYDTYTIQRLPHNFDVSYDSQVQNREPMWNSDLSNISMTVSSTNSKRPCLKKPLQDEEESGTGLYTMYPILTVCYLFNHIPLILICIFPRIISPWPVSGVALWMGQLQDVLIPVGLGLVDTRFCKWVSKVYKCAERCKHSEKIPPGVGLDGKFRPFGSQPQSLEIAQSFPERIRPEPKFPITNGSLYTSIDGRLPIIHNYRRTKDRNGCIKTMPANSLNVNLHSSHLRRQEYVRPRRIQPVMQEPPRASCDKCEMQGGPQPCQAALSAFVTQPNVRRDVSFSKQRTIELRKRISVSEDSLYQLTVLDSRSPVLSKSDINRPRLVKRNKLAGRMTKSQDCLNDLQVDLHKFRQNPEAFQKRQDSRRSECVSSDEEYFTDSVTVNDASGEYDESSQSSYSITTEANCDFDFYQSKAVDGMLLGKGRESDGYSKGDPANYRTYARADLRITRSNSKRSLESFQAYVEGENVVQKIQRSNSFMTVGEHDRNGRYGGTRRTTPKVCTQNIKYLQDVYNQNDLEEKQSKPAAYSFSVPDFKKIFISEYI</sequence>
<keyword evidence="1" id="KW-0472">Membrane</keyword>
<dbReference type="AlphaFoldDB" id="A0A1Y1K6R3"/>
<feature type="transmembrane region" description="Helical" evidence="1">
    <location>
        <begin position="42"/>
        <end position="67"/>
    </location>
</feature>
<proteinExistence type="predicted"/>
<keyword evidence="1" id="KW-1133">Transmembrane helix</keyword>
<accession>A0A1Y1K6R3</accession>
<organism evidence="2">
    <name type="scientific">Photinus pyralis</name>
    <name type="common">Common eastern firefly</name>
    <name type="synonym">Lampyris pyralis</name>
    <dbReference type="NCBI Taxonomy" id="7054"/>
    <lineage>
        <taxon>Eukaryota</taxon>
        <taxon>Metazoa</taxon>
        <taxon>Ecdysozoa</taxon>
        <taxon>Arthropoda</taxon>
        <taxon>Hexapoda</taxon>
        <taxon>Insecta</taxon>
        <taxon>Pterygota</taxon>
        <taxon>Neoptera</taxon>
        <taxon>Endopterygota</taxon>
        <taxon>Coleoptera</taxon>
        <taxon>Polyphaga</taxon>
        <taxon>Elateriformia</taxon>
        <taxon>Elateroidea</taxon>
        <taxon>Lampyridae</taxon>
        <taxon>Lampyrinae</taxon>
        <taxon>Photinus</taxon>
    </lineage>
</organism>
<evidence type="ECO:0000256" key="1">
    <source>
        <dbReference type="SAM" id="Phobius"/>
    </source>
</evidence>
<evidence type="ECO:0008006" key="3">
    <source>
        <dbReference type="Google" id="ProtNLM"/>
    </source>
</evidence>
<dbReference type="Gene3D" id="1.20.1070.10">
    <property type="entry name" value="Rhodopsin 7-helix transmembrane proteins"/>
    <property type="match status" value="1"/>
</dbReference>
<feature type="transmembrane region" description="Helical" evidence="1">
    <location>
        <begin position="308"/>
        <end position="330"/>
    </location>
</feature>
<protein>
    <recommendedName>
        <fullName evidence="3">G-protein coupled receptors family 1 profile domain-containing protein</fullName>
    </recommendedName>
</protein>